<reference evidence="2" key="1">
    <citation type="submission" date="2017-02" db="UniProtKB">
        <authorList>
            <consortium name="WormBaseParasite"/>
        </authorList>
    </citation>
    <scope>IDENTIFICATION</scope>
</reference>
<proteinExistence type="predicted"/>
<organism evidence="1 2">
    <name type="scientific">Ascaris lumbricoides</name>
    <name type="common">Giant roundworm</name>
    <dbReference type="NCBI Taxonomy" id="6252"/>
    <lineage>
        <taxon>Eukaryota</taxon>
        <taxon>Metazoa</taxon>
        <taxon>Ecdysozoa</taxon>
        <taxon>Nematoda</taxon>
        <taxon>Chromadorea</taxon>
        <taxon>Rhabditida</taxon>
        <taxon>Spirurina</taxon>
        <taxon>Ascaridomorpha</taxon>
        <taxon>Ascaridoidea</taxon>
        <taxon>Ascarididae</taxon>
        <taxon>Ascaris</taxon>
    </lineage>
</organism>
<dbReference type="Proteomes" id="UP000036681">
    <property type="component" value="Unplaced"/>
</dbReference>
<accession>A0A0M3ISN6</accession>
<sequence length="52" mass="5716">MKLSLFLYSTHSRTVSIRTKTVCIIPLYGFIFNHGGFSAVGETVRCASCAKC</sequence>
<protein>
    <submittedName>
        <fullName evidence="2">Uncharacterized protein</fullName>
    </submittedName>
</protein>
<evidence type="ECO:0000313" key="1">
    <source>
        <dbReference type="Proteomes" id="UP000036681"/>
    </source>
</evidence>
<keyword evidence="1" id="KW-1185">Reference proteome</keyword>
<evidence type="ECO:0000313" key="2">
    <source>
        <dbReference type="WBParaSite" id="ALUE_0002176401-mRNA-1"/>
    </source>
</evidence>
<dbReference type="WBParaSite" id="ALUE_0002176401-mRNA-1">
    <property type="protein sequence ID" value="ALUE_0002176401-mRNA-1"/>
    <property type="gene ID" value="ALUE_0002176401"/>
</dbReference>
<name>A0A0M3ISN6_ASCLU</name>
<dbReference type="AlphaFoldDB" id="A0A0M3ISN6"/>